<dbReference type="Pfam" id="PF00561">
    <property type="entry name" value="Abhydrolase_1"/>
    <property type="match status" value="1"/>
</dbReference>
<gene>
    <name evidence="3" type="ORF">HF519_01955</name>
</gene>
<dbReference type="AlphaFoldDB" id="A0A848DCR0"/>
<protein>
    <submittedName>
        <fullName evidence="3">Alpha/beta hydrolase</fullName>
    </submittedName>
</protein>
<sequence length="315" mass="35451">MQRSGHGLGATGRRRPTMQEFERGTVRANHLTFEYLAMGDGPLALCVHGFPDSPYTYRYLLPALADAGFRAVAPFNRGFAPTQLPDDRHHVHTSTMVTDQIALHEALGGDADAILIAHDWGAVGAWGAAGKEPDRWRRCVIVNIPPFAIFGENIVKYDQIKRSFYFWYFQMQRVCEDVIATDDFAFIDNIWSDWSPGYDATEDLPKVKDCIREPAHFQAALGYYWGQFDPTRFGSPEWVAEQAAAWGYDITQPTLYLHGTQDGCHGMDQEQVDRVPRHCGPRSQSELIEGVGHFMLVERPTEINKRILGFLDAGG</sequence>
<dbReference type="InterPro" id="IPR000073">
    <property type="entry name" value="AB_hydrolase_1"/>
</dbReference>
<organism evidence="3 4">
    <name type="scientific">Pseudonocardia bannensis</name>
    <dbReference type="NCBI Taxonomy" id="630973"/>
    <lineage>
        <taxon>Bacteria</taxon>
        <taxon>Bacillati</taxon>
        <taxon>Actinomycetota</taxon>
        <taxon>Actinomycetes</taxon>
        <taxon>Pseudonocardiales</taxon>
        <taxon>Pseudonocardiaceae</taxon>
        <taxon>Pseudonocardia</taxon>
    </lineage>
</organism>
<dbReference type="GO" id="GO:0016787">
    <property type="term" value="F:hydrolase activity"/>
    <property type="evidence" value="ECO:0007669"/>
    <property type="project" value="UniProtKB-KW"/>
</dbReference>
<dbReference type="PRINTS" id="PR00412">
    <property type="entry name" value="EPOXHYDRLASE"/>
</dbReference>
<reference evidence="3 4" key="1">
    <citation type="submission" date="2020-04" db="EMBL/GenBank/DDBJ databases">
        <authorList>
            <person name="Klaysubun C."/>
            <person name="Duangmal K."/>
            <person name="Lipun K."/>
        </authorList>
    </citation>
    <scope>NUCLEOTIDE SEQUENCE [LARGE SCALE GENOMIC DNA]</scope>
    <source>
        <strain evidence="3 4">DSM 45300</strain>
    </source>
</reference>
<dbReference type="SUPFAM" id="SSF53474">
    <property type="entry name" value="alpha/beta-Hydrolases"/>
    <property type="match status" value="1"/>
</dbReference>
<evidence type="ECO:0000313" key="4">
    <source>
        <dbReference type="Proteomes" id="UP000586918"/>
    </source>
</evidence>
<keyword evidence="1 3" id="KW-0378">Hydrolase</keyword>
<dbReference type="Proteomes" id="UP000586918">
    <property type="component" value="Unassembled WGS sequence"/>
</dbReference>
<comment type="caution">
    <text evidence="3">The sequence shown here is derived from an EMBL/GenBank/DDBJ whole genome shotgun (WGS) entry which is preliminary data.</text>
</comment>
<proteinExistence type="predicted"/>
<dbReference type="Gene3D" id="3.40.50.1820">
    <property type="entry name" value="alpha/beta hydrolase"/>
    <property type="match status" value="1"/>
</dbReference>
<evidence type="ECO:0000259" key="2">
    <source>
        <dbReference type="Pfam" id="PF00561"/>
    </source>
</evidence>
<keyword evidence="4" id="KW-1185">Reference proteome</keyword>
<evidence type="ECO:0000313" key="3">
    <source>
        <dbReference type="EMBL" id="NMH90376.1"/>
    </source>
</evidence>
<evidence type="ECO:0000256" key="1">
    <source>
        <dbReference type="ARBA" id="ARBA00022801"/>
    </source>
</evidence>
<feature type="domain" description="AB hydrolase-1" evidence="2">
    <location>
        <begin position="45"/>
        <end position="300"/>
    </location>
</feature>
<dbReference type="PANTHER" id="PTHR43329">
    <property type="entry name" value="EPOXIDE HYDROLASE"/>
    <property type="match status" value="1"/>
</dbReference>
<name>A0A848DCR0_9PSEU</name>
<accession>A0A848DCR0</accession>
<dbReference type="EMBL" id="JAAXKZ010000004">
    <property type="protein sequence ID" value="NMH90376.1"/>
    <property type="molecule type" value="Genomic_DNA"/>
</dbReference>
<dbReference type="InterPro" id="IPR000639">
    <property type="entry name" value="Epox_hydrolase-like"/>
</dbReference>
<dbReference type="InterPro" id="IPR029058">
    <property type="entry name" value="AB_hydrolase_fold"/>
</dbReference>